<dbReference type="NCBIfam" id="TIGR03462">
    <property type="entry name" value="CarR_dom_SF"/>
    <property type="match status" value="1"/>
</dbReference>
<dbReference type="InterPro" id="IPR017825">
    <property type="entry name" value="Lycopene_cyclase_dom"/>
</dbReference>
<evidence type="ECO:0000313" key="12">
    <source>
        <dbReference type="Proteomes" id="UP000000657"/>
    </source>
</evidence>
<evidence type="ECO:0000256" key="9">
    <source>
        <dbReference type="SAM" id="Phobius"/>
    </source>
</evidence>
<dbReference type="eggNOG" id="ENOG5032SIY">
    <property type="taxonomic scope" value="Bacteria"/>
</dbReference>
<feature type="region of interest" description="Disordered" evidence="8">
    <location>
        <begin position="102"/>
        <end position="135"/>
    </location>
</feature>
<keyword evidence="4" id="KW-0125">Carotenoid biosynthesis</keyword>
<dbReference type="STRING" id="326424.FRAAL5074"/>
<keyword evidence="7" id="KW-0413">Isomerase</keyword>
<evidence type="ECO:0000256" key="4">
    <source>
        <dbReference type="ARBA" id="ARBA00022746"/>
    </source>
</evidence>
<dbReference type="GO" id="GO:0016117">
    <property type="term" value="P:carotenoid biosynthetic process"/>
    <property type="evidence" value="ECO:0007669"/>
    <property type="project" value="UniProtKB-KW"/>
</dbReference>
<sequence>MRHLSYLAVLAGCLLGTAPLELFLGTRVYARPRRLLLTLLPVVAIFAAWDVYAIAAGHWTFDPRSVTGVRLPGHLPLDELLFFLVVPVCAVLTLEAVRSVRGWPAGDEPAGDEPAGDEPGEDAAGVPGSVEGPGG</sequence>
<protein>
    <recommendedName>
        <fullName evidence="10">Lycopene cyclase domain-containing protein</fullName>
    </recommendedName>
</protein>
<evidence type="ECO:0000256" key="3">
    <source>
        <dbReference type="ARBA" id="ARBA00022692"/>
    </source>
</evidence>
<gene>
    <name evidence="11" type="ordered locus">FRAAL5074</name>
</gene>
<evidence type="ECO:0000256" key="2">
    <source>
        <dbReference type="ARBA" id="ARBA00004829"/>
    </source>
</evidence>
<organism evidence="11 12">
    <name type="scientific">Frankia alni (strain DSM 45986 / CECT 9034 / ACN14a)</name>
    <dbReference type="NCBI Taxonomy" id="326424"/>
    <lineage>
        <taxon>Bacteria</taxon>
        <taxon>Bacillati</taxon>
        <taxon>Actinomycetota</taxon>
        <taxon>Actinomycetes</taxon>
        <taxon>Frankiales</taxon>
        <taxon>Frankiaceae</taxon>
        <taxon>Frankia</taxon>
    </lineage>
</organism>
<comment type="subcellular location">
    <subcellularLocation>
        <location evidence="1">Membrane</location>
        <topology evidence="1">Multi-pass membrane protein</topology>
    </subcellularLocation>
</comment>
<feature type="transmembrane region" description="Helical" evidence="9">
    <location>
        <begin position="36"/>
        <end position="60"/>
    </location>
</feature>
<feature type="domain" description="Lycopene cyclase" evidence="10">
    <location>
        <begin position="6"/>
        <end position="95"/>
    </location>
</feature>
<keyword evidence="5 9" id="KW-1133">Transmembrane helix</keyword>
<dbReference type="AlphaFoldDB" id="Q0RFM8"/>
<feature type="transmembrane region" description="Helical" evidence="9">
    <location>
        <begin position="80"/>
        <end position="97"/>
    </location>
</feature>
<dbReference type="KEGG" id="fal:FRAAL5074"/>
<keyword evidence="3 9" id="KW-0812">Transmembrane</keyword>
<accession>Q0RFM8</accession>
<name>Q0RFM8_FRAAA</name>
<dbReference type="OrthoDB" id="5195186at2"/>
<dbReference type="GO" id="GO:0045436">
    <property type="term" value="F:lycopene beta cyclase activity"/>
    <property type="evidence" value="ECO:0007669"/>
    <property type="project" value="UniProtKB-ARBA"/>
</dbReference>
<dbReference type="GO" id="GO:0016872">
    <property type="term" value="F:intramolecular lyase activity"/>
    <property type="evidence" value="ECO:0007669"/>
    <property type="project" value="InterPro"/>
</dbReference>
<dbReference type="HOGENOM" id="CLU_136708_0_0_11"/>
<dbReference type="Proteomes" id="UP000000657">
    <property type="component" value="Chromosome"/>
</dbReference>
<comment type="pathway">
    <text evidence="2">Carotenoid biosynthesis.</text>
</comment>
<evidence type="ECO:0000259" key="10">
    <source>
        <dbReference type="Pfam" id="PF18916"/>
    </source>
</evidence>
<evidence type="ECO:0000313" key="11">
    <source>
        <dbReference type="EMBL" id="CAJ63714.1"/>
    </source>
</evidence>
<keyword evidence="12" id="KW-1185">Reference proteome</keyword>
<feature type="compositionally biased region" description="Acidic residues" evidence="8">
    <location>
        <begin position="109"/>
        <end position="121"/>
    </location>
</feature>
<dbReference type="Pfam" id="PF18916">
    <property type="entry name" value="Lycopene_cyc"/>
    <property type="match status" value="1"/>
</dbReference>
<feature type="transmembrane region" description="Helical" evidence="9">
    <location>
        <begin position="6"/>
        <end position="24"/>
    </location>
</feature>
<dbReference type="EMBL" id="CT573213">
    <property type="protein sequence ID" value="CAJ63714.1"/>
    <property type="molecule type" value="Genomic_DNA"/>
</dbReference>
<dbReference type="GO" id="GO:0016020">
    <property type="term" value="C:membrane"/>
    <property type="evidence" value="ECO:0007669"/>
    <property type="project" value="UniProtKB-SubCell"/>
</dbReference>
<evidence type="ECO:0000256" key="7">
    <source>
        <dbReference type="ARBA" id="ARBA00023235"/>
    </source>
</evidence>
<dbReference type="RefSeq" id="WP_011606183.1">
    <property type="nucleotide sequence ID" value="NC_008278.1"/>
</dbReference>
<keyword evidence="6 9" id="KW-0472">Membrane</keyword>
<proteinExistence type="predicted"/>
<evidence type="ECO:0000256" key="5">
    <source>
        <dbReference type="ARBA" id="ARBA00022989"/>
    </source>
</evidence>
<evidence type="ECO:0000256" key="1">
    <source>
        <dbReference type="ARBA" id="ARBA00004141"/>
    </source>
</evidence>
<evidence type="ECO:0000256" key="6">
    <source>
        <dbReference type="ARBA" id="ARBA00023136"/>
    </source>
</evidence>
<evidence type="ECO:0000256" key="8">
    <source>
        <dbReference type="SAM" id="MobiDB-lite"/>
    </source>
</evidence>
<reference evidence="11 12" key="1">
    <citation type="journal article" date="2007" name="Genome Res.">
        <title>Genome characteristics of facultatively symbiotic Frankia sp. strains reflect host range and host plant biogeography.</title>
        <authorList>
            <person name="Normand P."/>
            <person name="Lapierre P."/>
            <person name="Tisa L.S."/>
            <person name="Gogarten J.P."/>
            <person name="Alloisio N."/>
            <person name="Bagnarol E."/>
            <person name="Bassi C.A."/>
            <person name="Berry A.M."/>
            <person name="Bickhart D.M."/>
            <person name="Choisne N."/>
            <person name="Couloux A."/>
            <person name="Cournoyer B."/>
            <person name="Cruveiller S."/>
            <person name="Daubin V."/>
            <person name="Demange N."/>
            <person name="Francino M.P."/>
            <person name="Goltsman E."/>
            <person name="Huang Y."/>
            <person name="Kopp O.R."/>
            <person name="Labarre L."/>
            <person name="Lapidus A."/>
            <person name="Lavire C."/>
            <person name="Marechal J."/>
            <person name="Martinez M."/>
            <person name="Mastronunzio J.E."/>
            <person name="Mullin B.C."/>
            <person name="Niemann J."/>
            <person name="Pujic P."/>
            <person name="Rawnsley T."/>
            <person name="Rouy Z."/>
            <person name="Schenowitz C."/>
            <person name="Sellstedt A."/>
            <person name="Tavares F."/>
            <person name="Tomkins J.P."/>
            <person name="Vallenet D."/>
            <person name="Valverde C."/>
            <person name="Wall L.G."/>
            <person name="Wang Y."/>
            <person name="Medigue C."/>
            <person name="Benson D.R."/>
        </authorList>
    </citation>
    <scope>NUCLEOTIDE SEQUENCE [LARGE SCALE GENOMIC DNA]</scope>
    <source>
        <strain evidence="12">DSM 45986 / CECT 9034 / ACN14a</strain>
    </source>
</reference>